<comment type="caution">
    <text evidence="6">The sequence shown here is derived from an EMBL/GenBank/DDBJ whole genome shotgun (WGS) entry which is preliminary data.</text>
</comment>
<evidence type="ECO:0000256" key="4">
    <source>
        <dbReference type="ARBA" id="ARBA00048782"/>
    </source>
</evidence>
<comment type="catalytic activity">
    <reaction evidence="4">
        <text>[thioredoxin]-disulfide + L-methionine + H2O = L-methionine (S)-S-oxide + [thioredoxin]-dithiol</text>
        <dbReference type="Rhea" id="RHEA:19993"/>
        <dbReference type="Rhea" id="RHEA-COMP:10698"/>
        <dbReference type="Rhea" id="RHEA-COMP:10700"/>
        <dbReference type="ChEBI" id="CHEBI:15377"/>
        <dbReference type="ChEBI" id="CHEBI:29950"/>
        <dbReference type="ChEBI" id="CHEBI:50058"/>
        <dbReference type="ChEBI" id="CHEBI:57844"/>
        <dbReference type="ChEBI" id="CHEBI:58772"/>
        <dbReference type="EC" id="1.8.4.11"/>
    </reaction>
</comment>
<dbReference type="EC" id="1.8.4.11" evidence="1"/>
<gene>
    <name evidence="6" type="ORF">CRP01_30205</name>
</gene>
<dbReference type="InterPro" id="IPR036509">
    <property type="entry name" value="Met_Sox_Rdtase_MsrA_sf"/>
</dbReference>
<evidence type="ECO:0000259" key="5">
    <source>
        <dbReference type="Pfam" id="PF01625"/>
    </source>
</evidence>
<dbReference type="Gene3D" id="3.40.30.10">
    <property type="entry name" value="Glutaredoxin"/>
    <property type="match status" value="1"/>
</dbReference>
<dbReference type="RefSeq" id="WP_099153793.1">
    <property type="nucleotide sequence ID" value="NZ_PDUD01000036.1"/>
</dbReference>
<reference evidence="6 7" key="1">
    <citation type="submission" date="2017-10" db="EMBL/GenBank/DDBJ databases">
        <title>The draft genome sequence of Lewinella nigricans NBRC 102662.</title>
        <authorList>
            <person name="Wang K."/>
        </authorList>
    </citation>
    <scope>NUCLEOTIDE SEQUENCE [LARGE SCALE GENOMIC DNA]</scope>
    <source>
        <strain evidence="6 7">NBRC 102662</strain>
    </source>
</reference>
<dbReference type="Proteomes" id="UP000223913">
    <property type="component" value="Unassembled WGS sequence"/>
</dbReference>
<dbReference type="SUPFAM" id="SSF52833">
    <property type="entry name" value="Thioredoxin-like"/>
    <property type="match status" value="1"/>
</dbReference>
<dbReference type="InterPro" id="IPR002569">
    <property type="entry name" value="Met_Sox_Rdtase_MsrA_dom"/>
</dbReference>
<dbReference type="Pfam" id="PF13899">
    <property type="entry name" value="Thioredoxin_7"/>
    <property type="match status" value="1"/>
</dbReference>
<name>A0A2D0N2X8_FLAN2</name>
<comment type="catalytic activity">
    <reaction evidence="3">
        <text>L-methionyl-[protein] + [thioredoxin]-disulfide + H2O = L-methionyl-(S)-S-oxide-[protein] + [thioredoxin]-dithiol</text>
        <dbReference type="Rhea" id="RHEA:14217"/>
        <dbReference type="Rhea" id="RHEA-COMP:10698"/>
        <dbReference type="Rhea" id="RHEA-COMP:10700"/>
        <dbReference type="Rhea" id="RHEA-COMP:12313"/>
        <dbReference type="Rhea" id="RHEA-COMP:12315"/>
        <dbReference type="ChEBI" id="CHEBI:15377"/>
        <dbReference type="ChEBI" id="CHEBI:16044"/>
        <dbReference type="ChEBI" id="CHEBI:29950"/>
        <dbReference type="ChEBI" id="CHEBI:44120"/>
        <dbReference type="ChEBI" id="CHEBI:50058"/>
        <dbReference type="EC" id="1.8.4.11"/>
    </reaction>
</comment>
<dbReference type="GO" id="GO:0008113">
    <property type="term" value="F:peptide-methionine (S)-S-oxide reductase activity"/>
    <property type="evidence" value="ECO:0007669"/>
    <property type="project" value="UniProtKB-EC"/>
</dbReference>
<dbReference type="OrthoDB" id="1143360at2"/>
<accession>A0A2D0N2X8</accession>
<dbReference type="NCBIfam" id="NF041383">
    <property type="entry name" value="Trx_VPGUxxT_two"/>
    <property type="match status" value="1"/>
</dbReference>
<dbReference type="Gene3D" id="3.30.1060.10">
    <property type="entry name" value="Peptide methionine sulphoxide reductase MsrA"/>
    <property type="match status" value="1"/>
</dbReference>
<evidence type="ECO:0000256" key="2">
    <source>
        <dbReference type="ARBA" id="ARBA00023002"/>
    </source>
</evidence>
<keyword evidence="2" id="KW-0560">Oxidoreductase</keyword>
<dbReference type="InterPro" id="IPR036249">
    <property type="entry name" value="Thioredoxin-like_sf"/>
</dbReference>
<keyword evidence="7" id="KW-1185">Reference proteome</keyword>
<dbReference type="AlphaFoldDB" id="A0A2D0N2X8"/>
<feature type="domain" description="Peptide methionine sulphoxide reductase MsrA" evidence="5">
    <location>
        <begin position="170"/>
        <end position="202"/>
    </location>
</feature>
<dbReference type="SUPFAM" id="SSF55068">
    <property type="entry name" value="Peptide methionine sulfoxide reductase"/>
    <property type="match status" value="1"/>
</dbReference>
<organism evidence="6 7">
    <name type="scientific">Flavilitoribacter nigricans (strain ATCC 23147 / DSM 23189 / NBRC 102662 / NCIMB 1420 / SS-2)</name>
    <name type="common">Lewinella nigricans</name>
    <dbReference type="NCBI Taxonomy" id="1122177"/>
    <lineage>
        <taxon>Bacteria</taxon>
        <taxon>Pseudomonadati</taxon>
        <taxon>Bacteroidota</taxon>
        <taxon>Saprospiria</taxon>
        <taxon>Saprospirales</taxon>
        <taxon>Lewinellaceae</taxon>
        <taxon>Flavilitoribacter</taxon>
    </lineage>
</organism>
<evidence type="ECO:0000256" key="1">
    <source>
        <dbReference type="ARBA" id="ARBA00012502"/>
    </source>
</evidence>
<proteinExistence type="predicted"/>
<protein>
    <recommendedName>
        <fullName evidence="1">peptide-methionine (S)-S-oxide reductase</fullName>
        <ecNumber evidence="1">1.8.4.11</ecNumber>
    </recommendedName>
</protein>
<evidence type="ECO:0000313" key="7">
    <source>
        <dbReference type="Proteomes" id="UP000223913"/>
    </source>
</evidence>
<evidence type="ECO:0000256" key="3">
    <source>
        <dbReference type="ARBA" id="ARBA00047806"/>
    </source>
</evidence>
<dbReference type="Pfam" id="PF01625">
    <property type="entry name" value="PMSR"/>
    <property type="match status" value="1"/>
</dbReference>
<evidence type="ECO:0000313" key="6">
    <source>
        <dbReference type="EMBL" id="PHN02854.1"/>
    </source>
</evidence>
<sequence length="331" mass="37497">MKYLTYIFLAFLIPNLSVSQNPVELGKVKWLRNYDQALQESQEQQKPVFILFQEVPGCATCRTYGQNVLSHPLIVEAIETSFIPLAIYNNKGGADKKVLDRYHEPAWNNPVVRMVNQRGEDLMPRISGDYSALGVAERMVYALQRANREVPLYLQLLRDELRARREGTSKATFAMYCFWTGEKQYGQLEGVVSTRAGFMDGHEVVEVEYNPEVISLDQLIKAGKNSRCADRLYTHDQEQTAAGSRLLGTNKVASTQTFRSDRQPKYYLFRSHYRAVPMTDLQAARANALMGQGKSPDAVLSPRQIAYANSLAVQGRSNFENLIGTPIEEVW</sequence>
<dbReference type="EMBL" id="PDUD01000036">
    <property type="protein sequence ID" value="PHN02854.1"/>
    <property type="molecule type" value="Genomic_DNA"/>
</dbReference>